<keyword evidence="5" id="KW-0808">Transferase</keyword>
<keyword evidence="7" id="KW-0547">Nucleotide-binding</keyword>
<dbReference type="SUPFAM" id="SSF55781">
    <property type="entry name" value="GAF domain-like"/>
    <property type="match status" value="1"/>
</dbReference>
<sequence>MASALGGLNRRTVRAGVVVLLIVAAVFGVVLFAVGEQRATARTFVHPRDVSVQRPSLDTQNAQHGCTLPGDASSAGRCQAERAAVPAASLRASERQLDSARDEHNRVITDREIVALSLGLAVSVCVITLIGWYRSRIMIRRGAVMADRLAGGDLSARMPETGKAEVGRLERSFNIMAASLEHSHRELTQFVETQTALRRVATLVARGVPPSDVMAAVAEELARLIGTDTARIFRYEANGTTTVVAAFGRPDLALPVGTHVSLEGGPTVTALVLRTGRPARVDNFDDASGPLAAYARRHGIQAAVGAPIHVGGRLWGATTAASTTGEPPPPDAEARLAECTDLIGTAIANAQTHAELIASRARVVLATDQARRRIERDLHDGVQQRLVSLGLEVRRAEANVPPEMAELRGQLSAVVSGLTGTLDDVREISRGVHPAILTEGGLRLALKGLARRSAVPVELDLQLQDRLPEPVEVAAYYVVTEALANAAKHARASLIRISALVEDGCLSVSVRDDGVGGADAGHGSGLVGLTDRVEALGGTMTVDSPAHQGTLLRITLPLAAA</sequence>
<dbReference type="Proteomes" id="UP000642070">
    <property type="component" value="Unassembled WGS sequence"/>
</dbReference>
<keyword evidence="8" id="KW-0418">Kinase</keyword>
<dbReference type="InterPro" id="IPR003594">
    <property type="entry name" value="HATPase_dom"/>
</dbReference>
<evidence type="ECO:0000256" key="2">
    <source>
        <dbReference type="ARBA" id="ARBA00004370"/>
    </source>
</evidence>
<protein>
    <recommendedName>
        <fullName evidence="3">histidine kinase</fullName>
        <ecNumber evidence="3">2.7.13.3</ecNumber>
    </recommendedName>
</protein>
<feature type="transmembrane region" description="Helical" evidence="12">
    <location>
        <begin position="12"/>
        <end position="34"/>
    </location>
</feature>
<dbReference type="Gene3D" id="6.10.340.10">
    <property type="match status" value="1"/>
</dbReference>
<dbReference type="GO" id="GO:0000155">
    <property type="term" value="F:phosphorelay sensor kinase activity"/>
    <property type="evidence" value="ECO:0007669"/>
    <property type="project" value="InterPro"/>
</dbReference>
<comment type="caution">
    <text evidence="14">The sequence shown here is derived from an EMBL/GenBank/DDBJ whole genome shotgun (WGS) entry which is preliminary data.</text>
</comment>
<dbReference type="InterPro" id="IPR003660">
    <property type="entry name" value="HAMP_dom"/>
</dbReference>
<dbReference type="Pfam" id="PF02518">
    <property type="entry name" value="HATPase_c"/>
    <property type="match status" value="1"/>
</dbReference>
<evidence type="ECO:0000256" key="6">
    <source>
        <dbReference type="ARBA" id="ARBA00022692"/>
    </source>
</evidence>
<evidence type="ECO:0000256" key="12">
    <source>
        <dbReference type="SAM" id="Phobius"/>
    </source>
</evidence>
<dbReference type="AlphaFoldDB" id="A0A917U9F1"/>
<dbReference type="GO" id="GO:0016020">
    <property type="term" value="C:membrane"/>
    <property type="evidence" value="ECO:0007669"/>
    <property type="project" value="UniProtKB-SubCell"/>
</dbReference>
<evidence type="ECO:0000256" key="1">
    <source>
        <dbReference type="ARBA" id="ARBA00000085"/>
    </source>
</evidence>
<dbReference type="GO" id="GO:0046983">
    <property type="term" value="F:protein dimerization activity"/>
    <property type="evidence" value="ECO:0007669"/>
    <property type="project" value="InterPro"/>
</dbReference>
<dbReference type="SMART" id="SM00065">
    <property type="entry name" value="GAF"/>
    <property type="match status" value="1"/>
</dbReference>
<gene>
    <name evidence="14" type="ORF">GCM10007977_081270</name>
</gene>
<dbReference type="Gene3D" id="3.30.565.10">
    <property type="entry name" value="Histidine kinase-like ATPase, C-terminal domain"/>
    <property type="match status" value="1"/>
</dbReference>
<dbReference type="CDD" id="cd16917">
    <property type="entry name" value="HATPase_UhpB-NarQ-NarX-like"/>
    <property type="match status" value="1"/>
</dbReference>
<proteinExistence type="predicted"/>
<dbReference type="InterPro" id="IPR029016">
    <property type="entry name" value="GAF-like_dom_sf"/>
</dbReference>
<dbReference type="EMBL" id="BMPI01000055">
    <property type="protein sequence ID" value="GGM67291.1"/>
    <property type="molecule type" value="Genomic_DNA"/>
</dbReference>
<dbReference type="Pfam" id="PF07730">
    <property type="entry name" value="HisKA_3"/>
    <property type="match status" value="1"/>
</dbReference>
<evidence type="ECO:0000259" key="13">
    <source>
        <dbReference type="PROSITE" id="PS50885"/>
    </source>
</evidence>
<keyword evidence="12" id="KW-0472">Membrane</keyword>
<keyword evidence="9" id="KW-0067">ATP-binding</keyword>
<dbReference type="SMART" id="SM00304">
    <property type="entry name" value="HAMP"/>
    <property type="match status" value="1"/>
</dbReference>
<dbReference type="EC" id="2.7.13.3" evidence="3"/>
<evidence type="ECO:0000256" key="5">
    <source>
        <dbReference type="ARBA" id="ARBA00022679"/>
    </source>
</evidence>
<dbReference type="PROSITE" id="PS50885">
    <property type="entry name" value="HAMP"/>
    <property type="match status" value="1"/>
</dbReference>
<accession>A0A917U9F1</accession>
<evidence type="ECO:0000313" key="14">
    <source>
        <dbReference type="EMBL" id="GGM67291.1"/>
    </source>
</evidence>
<evidence type="ECO:0000256" key="3">
    <source>
        <dbReference type="ARBA" id="ARBA00012438"/>
    </source>
</evidence>
<reference evidence="14" key="1">
    <citation type="journal article" date="2014" name="Int. J. Syst. Evol. Microbiol.">
        <title>Complete genome sequence of Corynebacterium casei LMG S-19264T (=DSM 44701T), isolated from a smear-ripened cheese.</title>
        <authorList>
            <consortium name="US DOE Joint Genome Institute (JGI-PGF)"/>
            <person name="Walter F."/>
            <person name="Albersmeier A."/>
            <person name="Kalinowski J."/>
            <person name="Ruckert C."/>
        </authorList>
    </citation>
    <scope>NUCLEOTIDE SEQUENCE</scope>
    <source>
        <strain evidence="14">JCM 19831</strain>
    </source>
</reference>
<feature type="domain" description="HAMP" evidence="13">
    <location>
        <begin position="146"/>
        <end position="185"/>
    </location>
</feature>
<dbReference type="PANTHER" id="PTHR24421">
    <property type="entry name" value="NITRATE/NITRITE SENSOR PROTEIN NARX-RELATED"/>
    <property type="match status" value="1"/>
</dbReference>
<dbReference type="SMART" id="SM00387">
    <property type="entry name" value="HATPase_c"/>
    <property type="match status" value="1"/>
</dbReference>
<dbReference type="InterPro" id="IPR036890">
    <property type="entry name" value="HATPase_C_sf"/>
</dbReference>
<evidence type="ECO:0000256" key="10">
    <source>
        <dbReference type="ARBA" id="ARBA00022989"/>
    </source>
</evidence>
<dbReference type="InterPro" id="IPR003018">
    <property type="entry name" value="GAF"/>
</dbReference>
<dbReference type="InterPro" id="IPR050482">
    <property type="entry name" value="Sensor_HK_TwoCompSys"/>
</dbReference>
<dbReference type="Gene3D" id="1.20.5.1930">
    <property type="match status" value="1"/>
</dbReference>
<comment type="catalytic activity">
    <reaction evidence="1">
        <text>ATP + protein L-histidine = ADP + protein N-phospho-L-histidine.</text>
        <dbReference type="EC" id="2.7.13.3"/>
    </reaction>
</comment>
<keyword evidence="6 12" id="KW-0812">Transmembrane</keyword>
<dbReference type="GO" id="GO:0005524">
    <property type="term" value="F:ATP binding"/>
    <property type="evidence" value="ECO:0007669"/>
    <property type="project" value="UniProtKB-KW"/>
</dbReference>
<dbReference type="Pfam" id="PF00672">
    <property type="entry name" value="HAMP"/>
    <property type="match status" value="1"/>
</dbReference>
<reference evidence="14" key="2">
    <citation type="submission" date="2020-09" db="EMBL/GenBank/DDBJ databases">
        <authorList>
            <person name="Sun Q."/>
            <person name="Ohkuma M."/>
        </authorList>
    </citation>
    <scope>NUCLEOTIDE SEQUENCE</scope>
    <source>
        <strain evidence="14">JCM 19831</strain>
    </source>
</reference>
<dbReference type="SUPFAM" id="SSF55874">
    <property type="entry name" value="ATPase domain of HSP90 chaperone/DNA topoisomerase II/histidine kinase"/>
    <property type="match status" value="1"/>
</dbReference>
<evidence type="ECO:0000313" key="15">
    <source>
        <dbReference type="Proteomes" id="UP000642070"/>
    </source>
</evidence>
<name>A0A917U9F1_9ACTN</name>
<keyword evidence="4" id="KW-0597">Phosphoprotein</keyword>
<evidence type="ECO:0000256" key="8">
    <source>
        <dbReference type="ARBA" id="ARBA00022777"/>
    </source>
</evidence>
<evidence type="ECO:0000256" key="9">
    <source>
        <dbReference type="ARBA" id="ARBA00022840"/>
    </source>
</evidence>
<dbReference type="InterPro" id="IPR011712">
    <property type="entry name" value="Sig_transdc_His_kin_sub3_dim/P"/>
</dbReference>
<keyword evidence="15" id="KW-1185">Reference proteome</keyword>
<feature type="transmembrane region" description="Helical" evidence="12">
    <location>
        <begin position="113"/>
        <end position="133"/>
    </location>
</feature>
<keyword evidence="10 12" id="KW-1133">Transmembrane helix</keyword>
<dbReference type="CDD" id="cd06225">
    <property type="entry name" value="HAMP"/>
    <property type="match status" value="1"/>
</dbReference>
<keyword evidence="11" id="KW-0902">Two-component regulatory system</keyword>
<dbReference type="SUPFAM" id="SSF158472">
    <property type="entry name" value="HAMP domain-like"/>
    <property type="match status" value="1"/>
</dbReference>
<dbReference type="Gene3D" id="3.30.450.40">
    <property type="match status" value="1"/>
</dbReference>
<dbReference type="RefSeq" id="WP_190255385.1">
    <property type="nucleotide sequence ID" value="NZ_BMPI01000055.1"/>
</dbReference>
<evidence type="ECO:0000256" key="7">
    <source>
        <dbReference type="ARBA" id="ARBA00022741"/>
    </source>
</evidence>
<organism evidence="14 15">
    <name type="scientific">Dactylosporangium sucinum</name>
    <dbReference type="NCBI Taxonomy" id="1424081"/>
    <lineage>
        <taxon>Bacteria</taxon>
        <taxon>Bacillati</taxon>
        <taxon>Actinomycetota</taxon>
        <taxon>Actinomycetes</taxon>
        <taxon>Micromonosporales</taxon>
        <taxon>Micromonosporaceae</taxon>
        <taxon>Dactylosporangium</taxon>
    </lineage>
</organism>
<dbReference type="Pfam" id="PF01590">
    <property type="entry name" value="GAF"/>
    <property type="match status" value="1"/>
</dbReference>
<comment type="subcellular location">
    <subcellularLocation>
        <location evidence="2">Membrane</location>
    </subcellularLocation>
</comment>
<evidence type="ECO:0000256" key="4">
    <source>
        <dbReference type="ARBA" id="ARBA00022553"/>
    </source>
</evidence>
<dbReference type="PANTHER" id="PTHR24421:SF10">
    <property type="entry name" value="NITRATE_NITRITE SENSOR PROTEIN NARQ"/>
    <property type="match status" value="1"/>
</dbReference>
<evidence type="ECO:0000256" key="11">
    <source>
        <dbReference type="ARBA" id="ARBA00023012"/>
    </source>
</evidence>